<evidence type="ECO:0000313" key="2">
    <source>
        <dbReference type="Proteomes" id="UP000657372"/>
    </source>
</evidence>
<gene>
    <name evidence="1" type="ORF">IXC47_04080</name>
</gene>
<proteinExistence type="predicted"/>
<dbReference type="Pfam" id="PF11943">
    <property type="entry name" value="DUF3460"/>
    <property type="match status" value="1"/>
</dbReference>
<dbReference type="Proteomes" id="UP000657372">
    <property type="component" value="Unassembled WGS sequence"/>
</dbReference>
<name>A0ABS0EPS0_9BURK</name>
<sequence length="70" mass="8123">MKLSKQHSNYQSEITQFISSLKEKNPNLEESQRAGRALLWDKSPIDLDQQARIKASNVSQQAYVYQNKLK</sequence>
<reference evidence="1 2" key="1">
    <citation type="submission" date="2020-11" db="EMBL/GenBank/DDBJ databases">
        <title>WGS of Herminiimonas contaminans strain Marseille-Q4544 isolated from planarians Schmidtea mediterranea.</title>
        <authorList>
            <person name="Kangale L."/>
        </authorList>
    </citation>
    <scope>NUCLEOTIDE SEQUENCE [LARGE SCALE GENOMIC DNA]</scope>
    <source>
        <strain evidence="1 2">Marseille-Q4544</strain>
    </source>
</reference>
<comment type="caution">
    <text evidence="1">The sequence shown here is derived from an EMBL/GenBank/DDBJ whole genome shotgun (WGS) entry which is preliminary data.</text>
</comment>
<evidence type="ECO:0000313" key="1">
    <source>
        <dbReference type="EMBL" id="MBF8176856.1"/>
    </source>
</evidence>
<dbReference type="RefSeq" id="WP_175625406.1">
    <property type="nucleotide sequence ID" value="NZ_JADOEL010000002.1"/>
</dbReference>
<protein>
    <submittedName>
        <fullName evidence="1">DUF3460 family protein</fullName>
    </submittedName>
</protein>
<accession>A0ABS0EPS0</accession>
<organism evidence="1 2">
    <name type="scientific">Herminiimonas contaminans</name>
    <dbReference type="NCBI Taxonomy" id="1111140"/>
    <lineage>
        <taxon>Bacteria</taxon>
        <taxon>Pseudomonadati</taxon>
        <taxon>Pseudomonadota</taxon>
        <taxon>Betaproteobacteria</taxon>
        <taxon>Burkholderiales</taxon>
        <taxon>Oxalobacteraceae</taxon>
        <taxon>Herminiimonas</taxon>
    </lineage>
</organism>
<dbReference type="EMBL" id="JADOEL010000002">
    <property type="protein sequence ID" value="MBF8176856.1"/>
    <property type="molecule type" value="Genomic_DNA"/>
</dbReference>
<keyword evidence="2" id="KW-1185">Reference proteome</keyword>
<dbReference type="InterPro" id="IPR021853">
    <property type="entry name" value="DUF3460"/>
</dbReference>